<comment type="caution">
    <text evidence="1">The sequence shown here is derived from an EMBL/GenBank/DDBJ whole genome shotgun (WGS) entry which is preliminary data.</text>
</comment>
<reference evidence="1 2" key="1">
    <citation type="submission" date="2018-08" db="EMBL/GenBank/DDBJ databases">
        <title>Comparative analysis of Burkholderia isolates from Puerto Rico.</title>
        <authorList>
            <person name="Hall C."/>
            <person name="Sahl J."/>
            <person name="Wagner D."/>
        </authorList>
    </citation>
    <scope>NUCLEOTIDE SEQUENCE [LARGE SCALE GENOMIC DNA]</scope>
    <source>
        <strain evidence="1 2">Bp8966</strain>
    </source>
</reference>
<accession>A0ABX9YT22</accession>
<protein>
    <submittedName>
        <fullName evidence="1">Uncharacterized protein</fullName>
    </submittedName>
</protein>
<proteinExistence type="predicted"/>
<evidence type="ECO:0000313" key="2">
    <source>
        <dbReference type="Proteomes" id="UP000281098"/>
    </source>
</evidence>
<gene>
    <name evidence="1" type="ORF">DF017_11960</name>
</gene>
<organism evidence="1 2">
    <name type="scientific">Burkholderia stagnalis</name>
    <dbReference type="NCBI Taxonomy" id="1503054"/>
    <lineage>
        <taxon>Bacteria</taxon>
        <taxon>Pseudomonadati</taxon>
        <taxon>Pseudomonadota</taxon>
        <taxon>Betaproteobacteria</taxon>
        <taxon>Burkholderiales</taxon>
        <taxon>Burkholderiaceae</taxon>
        <taxon>Burkholderia</taxon>
        <taxon>Burkholderia cepacia complex</taxon>
    </lineage>
</organism>
<dbReference type="EMBL" id="QTPM01000012">
    <property type="protein sequence ID" value="RQY93881.1"/>
    <property type="molecule type" value="Genomic_DNA"/>
</dbReference>
<evidence type="ECO:0000313" key="1">
    <source>
        <dbReference type="EMBL" id="RQY93881.1"/>
    </source>
</evidence>
<keyword evidence="2" id="KW-1185">Reference proteome</keyword>
<dbReference type="Proteomes" id="UP000281098">
    <property type="component" value="Unassembled WGS sequence"/>
</dbReference>
<sequence length="79" mass="9191">MGYIDYEYDGTFENSLELLMFRVIWLILSGGWHSDLEKTMREIISNQISTEGLDNLLQGVPADEAELFKHDLRILKFIP</sequence>
<name>A0ABX9YT22_9BURK</name>